<dbReference type="RefSeq" id="WP_014033316.1">
    <property type="nucleotide sequence ID" value="NC_015945.1"/>
</dbReference>
<dbReference type="STRING" id="886377.Murru_1996"/>
<gene>
    <name evidence="1" type="ordered locus">Murru_1996</name>
</gene>
<name>G2PL06_ALLRU</name>
<sequence length="102" mass="11519">MDKHSFDTLSEAVNTLTQEGYKEDFEAIENCIKALYSKKEYKPDDLKIIDSYRFEGITNPGDQSTVFTIEATDGTKGTLVMSYSASHGQNEALIKQIPFKRD</sequence>
<dbReference type="AlphaFoldDB" id="G2PL06"/>
<accession>G2PL06</accession>
<dbReference type="OrthoDB" id="8418771at2"/>
<reference evidence="1 2" key="2">
    <citation type="journal article" date="2012" name="Stand. Genomic Sci.">
        <title>Complete genome sequence of the facultatively anaerobic, appendaged bacterium Muricauda ruestringensis type strain (B1(T)).</title>
        <authorList>
            <person name="Huntemann M."/>
            <person name="Teshima H."/>
            <person name="Lapidus A."/>
            <person name="Nolan M."/>
            <person name="Lucas S."/>
            <person name="Hammon N."/>
            <person name="Deshpande S."/>
            <person name="Cheng J.F."/>
            <person name="Tapia R."/>
            <person name="Goodwin L.A."/>
            <person name="Pitluck S."/>
            <person name="Liolios K."/>
            <person name="Pagani I."/>
            <person name="Ivanova N."/>
            <person name="Mavromatis K."/>
            <person name="Mikhailova N."/>
            <person name="Pati A."/>
            <person name="Chen A."/>
            <person name="Palaniappan K."/>
            <person name="Land M."/>
            <person name="Hauser L."/>
            <person name="Pan C."/>
            <person name="Brambilla E.M."/>
            <person name="Rohde M."/>
            <person name="Spring S."/>
            <person name="Goker M."/>
            <person name="Detter J.C."/>
            <person name="Bristow J."/>
            <person name="Eisen J.A."/>
            <person name="Markowitz V."/>
            <person name="Hugenholtz P."/>
            <person name="Kyrpides N.C."/>
            <person name="Klenk H.P."/>
            <person name="Woyke T."/>
        </authorList>
    </citation>
    <scope>NUCLEOTIDE SEQUENCE [LARGE SCALE GENOMIC DNA]</scope>
    <source>
        <strain evidence="2">DSM 13258 / LMG 19739 / B1</strain>
    </source>
</reference>
<dbReference type="Proteomes" id="UP000008908">
    <property type="component" value="Chromosome"/>
</dbReference>
<dbReference type="eggNOG" id="ENOG50333P2">
    <property type="taxonomic scope" value="Bacteria"/>
</dbReference>
<dbReference type="HOGENOM" id="CLU_152583_0_0_10"/>
<protein>
    <submittedName>
        <fullName evidence="1">Phosphoribosylpyrophosphate synthetase</fullName>
    </submittedName>
</protein>
<evidence type="ECO:0000313" key="2">
    <source>
        <dbReference type="Proteomes" id="UP000008908"/>
    </source>
</evidence>
<proteinExistence type="predicted"/>
<evidence type="ECO:0000313" key="1">
    <source>
        <dbReference type="EMBL" id="AEM71035.1"/>
    </source>
</evidence>
<dbReference type="KEGG" id="mrs:Murru_1996"/>
<organism evidence="1 2">
    <name type="scientific">Allomuricauda ruestringensis (strain DSM 13258 / CIP 107369 / LMG 19739 / B1)</name>
    <name type="common">Muricauda ruestringensis</name>
    <dbReference type="NCBI Taxonomy" id="886377"/>
    <lineage>
        <taxon>Bacteria</taxon>
        <taxon>Pseudomonadati</taxon>
        <taxon>Bacteroidota</taxon>
        <taxon>Flavobacteriia</taxon>
        <taxon>Flavobacteriales</taxon>
        <taxon>Flavobacteriaceae</taxon>
        <taxon>Flagellimonas</taxon>
    </lineage>
</organism>
<reference evidence="2" key="1">
    <citation type="submission" date="2011-08" db="EMBL/GenBank/DDBJ databases">
        <title>The complete genome of Muricauda ruestringensis DSM 13258.</title>
        <authorList>
            <person name="Lucas S."/>
            <person name="Han J."/>
            <person name="Lapidus A."/>
            <person name="Bruce D."/>
            <person name="Goodwin L."/>
            <person name="Pitluck S."/>
            <person name="Peters L."/>
            <person name="Kyrpides N."/>
            <person name="Mavromatis K."/>
            <person name="Ivanova N."/>
            <person name="Ovchinnikova G."/>
            <person name="Teshima H."/>
            <person name="Detter J.C."/>
            <person name="Tapia R."/>
            <person name="Han C."/>
            <person name="Land M."/>
            <person name="Hauser L."/>
            <person name="Markowitz V."/>
            <person name="Cheng J.-F."/>
            <person name="Hugenholtz P."/>
            <person name="Woyke T."/>
            <person name="Wu D."/>
            <person name="Spring S."/>
            <person name="Schroeder M."/>
            <person name="Brambilla E."/>
            <person name="Klenk H.-P."/>
            <person name="Eisen J.A."/>
        </authorList>
    </citation>
    <scope>NUCLEOTIDE SEQUENCE [LARGE SCALE GENOMIC DNA]</scope>
    <source>
        <strain evidence="2">DSM 13258 / LMG 19739 / B1</strain>
    </source>
</reference>
<dbReference type="EMBL" id="CP002999">
    <property type="protein sequence ID" value="AEM71035.1"/>
    <property type="molecule type" value="Genomic_DNA"/>
</dbReference>
<keyword evidence="2" id="KW-1185">Reference proteome</keyword>